<dbReference type="InterPro" id="IPR041501">
    <property type="entry name" value="DarA_C"/>
</dbReference>
<dbReference type="OrthoDB" id="1651388at2"/>
<evidence type="ECO:0000313" key="3">
    <source>
        <dbReference type="EMBL" id="KPU43205.1"/>
    </source>
</evidence>
<protein>
    <recommendedName>
        <fullName evidence="2">Defence against restriction A C-terminal domain-containing protein</fullName>
    </recommendedName>
</protein>
<dbReference type="RefSeq" id="WP_054876218.1">
    <property type="nucleotide sequence ID" value="NZ_LKET01000041.1"/>
</dbReference>
<feature type="domain" description="Defence against restriction A C-terminal" evidence="2">
    <location>
        <begin position="86"/>
        <end position="151"/>
    </location>
</feature>
<dbReference type="PATRIC" id="fig|36849.3.peg.3411"/>
<proteinExistence type="predicted"/>
<organism evidence="3 4">
    <name type="scientific">Oxobacter pfennigii</name>
    <dbReference type="NCBI Taxonomy" id="36849"/>
    <lineage>
        <taxon>Bacteria</taxon>
        <taxon>Bacillati</taxon>
        <taxon>Bacillota</taxon>
        <taxon>Clostridia</taxon>
        <taxon>Eubacteriales</taxon>
        <taxon>Clostridiaceae</taxon>
        <taxon>Oxobacter</taxon>
    </lineage>
</organism>
<reference evidence="3 4" key="1">
    <citation type="submission" date="2015-09" db="EMBL/GenBank/DDBJ databases">
        <title>Genome sequence of Oxobacter pfennigii DSM 3222.</title>
        <authorList>
            <person name="Poehlein A."/>
            <person name="Bengelsdorf F.R."/>
            <person name="Schiel-Bengelsdorf B."/>
            <person name="Duerre P."/>
            <person name="Daniel R."/>
        </authorList>
    </citation>
    <scope>NUCLEOTIDE SEQUENCE [LARGE SCALE GENOMIC DNA]</scope>
    <source>
        <strain evidence="3 4">DSM 3222</strain>
    </source>
</reference>
<dbReference type="EMBL" id="LKET01000041">
    <property type="protein sequence ID" value="KPU43205.1"/>
    <property type="molecule type" value="Genomic_DNA"/>
</dbReference>
<sequence length="199" mass="22816">MSDNPSKEMVHGYEIKRSVLFDNDRGFALAENPNAPQPFVTWQFTEENGKRDYYWGHYTTNKAAAVRDYENRVLEYQYDYGVSEKSAYKYYSTQRPVDIGTFPKTENGPLYLVNFDKRESVEQGRFLAWGYLVYDAPLTEKQMNDYELRAASGNPDRNATLREQGENKSIAALLAEGAKQAARDNAAHPSPSKNTEKDR</sequence>
<accession>A0A0P9ADJ8</accession>
<keyword evidence="4" id="KW-1185">Reference proteome</keyword>
<dbReference type="AlphaFoldDB" id="A0A0P9ADJ8"/>
<evidence type="ECO:0000313" key="4">
    <source>
        <dbReference type="Proteomes" id="UP000050326"/>
    </source>
</evidence>
<dbReference type="Proteomes" id="UP000050326">
    <property type="component" value="Unassembled WGS sequence"/>
</dbReference>
<dbReference type="Pfam" id="PF18789">
    <property type="entry name" value="DarA_C"/>
    <property type="match status" value="1"/>
</dbReference>
<evidence type="ECO:0000259" key="2">
    <source>
        <dbReference type="Pfam" id="PF18789"/>
    </source>
</evidence>
<evidence type="ECO:0000256" key="1">
    <source>
        <dbReference type="SAM" id="MobiDB-lite"/>
    </source>
</evidence>
<feature type="compositionally biased region" description="Low complexity" evidence="1">
    <location>
        <begin position="171"/>
        <end position="180"/>
    </location>
</feature>
<gene>
    <name evidence="3" type="ORF">OXPF_32190</name>
</gene>
<feature type="region of interest" description="Disordered" evidence="1">
    <location>
        <begin position="153"/>
        <end position="199"/>
    </location>
</feature>
<comment type="caution">
    <text evidence="3">The sequence shown here is derived from an EMBL/GenBank/DDBJ whole genome shotgun (WGS) entry which is preliminary data.</text>
</comment>
<dbReference type="STRING" id="36849.OXPF_32190"/>
<name>A0A0P9ADJ8_9CLOT</name>